<evidence type="ECO:0000256" key="11">
    <source>
        <dbReference type="PIRSR" id="PIRSR607992-2"/>
    </source>
</evidence>
<keyword evidence="7" id="KW-1133">Transmembrane helix</keyword>
<evidence type="ECO:0000256" key="5">
    <source>
        <dbReference type="ARBA" id="ARBA00022792"/>
    </source>
</evidence>
<dbReference type="GO" id="GO:0048039">
    <property type="term" value="F:ubiquinone binding"/>
    <property type="evidence" value="ECO:0007669"/>
    <property type="project" value="TreeGrafter"/>
</dbReference>
<dbReference type="Pfam" id="PF05328">
    <property type="entry name" value="CybS"/>
    <property type="match status" value="1"/>
</dbReference>
<comment type="subcellular location">
    <subcellularLocation>
        <location evidence="1 12">Mitochondrion inner membrane</location>
        <topology evidence="1 12">Multi-pass membrane protein</topology>
    </subcellularLocation>
</comment>
<dbReference type="EMBL" id="JAEPRA010000003">
    <property type="protein sequence ID" value="KAG2187762.1"/>
    <property type="molecule type" value="Genomic_DNA"/>
</dbReference>
<keyword evidence="11" id="KW-0408">Iron</keyword>
<feature type="compositionally biased region" description="Basic and acidic residues" evidence="13">
    <location>
        <begin position="23"/>
        <end position="50"/>
    </location>
</feature>
<keyword evidence="3" id="KW-0813">Transport</keyword>
<dbReference type="GO" id="GO:0006099">
    <property type="term" value="P:tricarboxylic acid cycle"/>
    <property type="evidence" value="ECO:0007669"/>
    <property type="project" value="TreeGrafter"/>
</dbReference>
<accession>A0A8H7UN18</accession>
<evidence type="ECO:0000256" key="13">
    <source>
        <dbReference type="SAM" id="MobiDB-lite"/>
    </source>
</evidence>
<keyword evidence="6 12" id="KW-0809">Transit peptide</keyword>
<protein>
    <recommendedName>
        <fullName evidence="12">Succinate dehydrogenase [ubiquinone] cytochrome b small subunit</fullName>
    </recommendedName>
</protein>
<keyword evidence="4" id="KW-0812">Transmembrane</keyword>
<evidence type="ECO:0000256" key="6">
    <source>
        <dbReference type="ARBA" id="ARBA00022946"/>
    </source>
</evidence>
<evidence type="ECO:0000256" key="2">
    <source>
        <dbReference type="ARBA" id="ARBA00007294"/>
    </source>
</evidence>
<evidence type="ECO:0000256" key="10">
    <source>
        <dbReference type="PIRSR" id="PIRSR607992-1"/>
    </source>
</evidence>
<sequence>MSKRPYSAANPSPDKTAKATVDAVKDITISEKASDEKKDDESKKDEKKDDKEVSNFVMPNYLDGSFHWSYERLASAALIPLISTQVIYGAHPVLDGVLGLVLPLHLHIGFDSCITDYFPARNYPRANKYMAWGLKATSAAVIWGCFEFNTNDVGITELIQRTLTA</sequence>
<dbReference type="AlphaFoldDB" id="A0A8H7UN18"/>
<keyword evidence="9 12" id="KW-0472">Membrane</keyword>
<evidence type="ECO:0000256" key="4">
    <source>
        <dbReference type="ARBA" id="ARBA00022692"/>
    </source>
</evidence>
<evidence type="ECO:0000313" key="14">
    <source>
        <dbReference type="EMBL" id="KAG2187762.1"/>
    </source>
</evidence>
<comment type="caution">
    <text evidence="14">The sequence shown here is derived from an EMBL/GenBank/DDBJ whole genome shotgun (WGS) entry which is preliminary data.</text>
</comment>
<gene>
    <name evidence="14" type="ORF">INT44_005452</name>
</gene>
<dbReference type="Gene3D" id="1.20.1300.10">
    <property type="entry name" value="Fumarate reductase/succinate dehydrogenase, transmembrane subunit"/>
    <property type="match status" value="1"/>
</dbReference>
<evidence type="ECO:0000256" key="3">
    <source>
        <dbReference type="ARBA" id="ARBA00022448"/>
    </source>
</evidence>
<dbReference type="OrthoDB" id="18577at2759"/>
<evidence type="ECO:0000256" key="1">
    <source>
        <dbReference type="ARBA" id="ARBA00004448"/>
    </source>
</evidence>
<keyword evidence="11" id="KW-0479">Metal-binding</keyword>
<evidence type="ECO:0000256" key="8">
    <source>
        <dbReference type="ARBA" id="ARBA00023128"/>
    </source>
</evidence>
<dbReference type="Proteomes" id="UP000612746">
    <property type="component" value="Unassembled WGS sequence"/>
</dbReference>
<organism evidence="14 15">
    <name type="scientific">Umbelopsis vinacea</name>
    <dbReference type="NCBI Taxonomy" id="44442"/>
    <lineage>
        <taxon>Eukaryota</taxon>
        <taxon>Fungi</taxon>
        <taxon>Fungi incertae sedis</taxon>
        <taxon>Mucoromycota</taxon>
        <taxon>Mucoromycotina</taxon>
        <taxon>Umbelopsidomycetes</taxon>
        <taxon>Umbelopsidales</taxon>
        <taxon>Umbelopsidaceae</taxon>
        <taxon>Umbelopsis</taxon>
    </lineage>
</organism>
<feature type="binding site" evidence="10">
    <location>
        <position position="117"/>
    </location>
    <ligand>
        <name>a ubiquinone</name>
        <dbReference type="ChEBI" id="CHEBI:16389"/>
        <note>ligand shared with IP/SDHB</note>
    </ligand>
</feature>
<evidence type="ECO:0000256" key="7">
    <source>
        <dbReference type="ARBA" id="ARBA00022989"/>
    </source>
</evidence>
<dbReference type="GO" id="GO:0005743">
    <property type="term" value="C:mitochondrial inner membrane"/>
    <property type="evidence" value="ECO:0007669"/>
    <property type="project" value="UniProtKB-SubCell"/>
</dbReference>
<dbReference type="InterPro" id="IPR034804">
    <property type="entry name" value="SQR/QFR_C/D"/>
</dbReference>
<keyword evidence="5 12" id="KW-0999">Mitochondrion inner membrane</keyword>
<evidence type="ECO:0000313" key="15">
    <source>
        <dbReference type="Proteomes" id="UP000612746"/>
    </source>
</evidence>
<dbReference type="GO" id="GO:0046872">
    <property type="term" value="F:metal ion binding"/>
    <property type="evidence" value="ECO:0007669"/>
    <property type="project" value="UniProtKB-KW"/>
</dbReference>
<dbReference type="PANTHER" id="PTHR13337">
    <property type="entry name" value="SUCCINATE DEHYDROGENASE"/>
    <property type="match status" value="1"/>
</dbReference>
<dbReference type="GO" id="GO:0020037">
    <property type="term" value="F:heme binding"/>
    <property type="evidence" value="ECO:0007669"/>
    <property type="project" value="TreeGrafter"/>
</dbReference>
<dbReference type="InterPro" id="IPR007992">
    <property type="entry name" value="CybS"/>
</dbReference>
<evidence type="ECO:0000256" key="12">
    <source>
        <dbReference type="RuleBase" id="RU364031"/>
    </source>
</evidence>
<reference evidence="14" key="1">
    <citation type="submission" date="2020-12" db="EMBL/GenBank/DDBJ databases">
        <title>Metabolic potential, ecology and presence of endohyphal bacteria is reflected in genomic diversity of Mucoromycotina.</title>
        <authorList>
            <person name="Muszewska A."/>
            <person name="Okrasinska A."/>
            <person name="Steczkiewicz K."/>
            <person name="Drgas O."/>
            <person name="Orlowska M."/>
            <person name="Perlinska-Lenart U."/>
            <person name="Aleksandrzak-Piekarczyk T."/>
            <person name="Szatraj K."/>
            <person name="Zielenkiewicz U."/>
            <person name="Pilsyk S."/>
            <person name="Malc E."/>
            <person name="Mieczkowski P."/>
            <person name="Kruszewska J.S."/>
            <person name="Biernat P."/>
            <person name="Pawlowska J."/>
        </authorList>
    </citation>
    <scope>NUCLEOTIDE SEQUENCE</scope>
    <source>
        <strain evidence="14">WA0000051536</strain>
    </source>
</reference>
<dbReference type="CDD" id="cd03496">
    <property type="entry name" value="SQR_TypeC_CybS"/>
    <property type="match status" value="1"/>
</dbReference>
<proteinExistence type="inferred from homology"/>
<feature type="binding site" description="axial binding residue" evidence="11">
    <location>
        <position position="105"/>
    </location>
    <ligand>
        <name>heme b</name>
        <dbReference type="ChEBI" id="CHEBI:60344"/>
        <note>ligand shared with SDHC</note>
    </ligand>
    <ligandPart>
        <name>Fe</name>
        <dbReference type="ChEBI" id="CHEBI:18248"/>
    </ligandPart>
</feature>
<comment type="similarity">
    <text evidence="2 12">Belongs to the CybS family.</text>
</comment>
<keyword evidence="15" id="KW-1185">Reference proteome</keyword>
<dbReference type="PANTHER" id="PTHR13337:SF2">
    <property type="entry name" value="SUCCINATE DEHYDROGENASE [UBIQUINONE] CYTOCHROME B SMALL SUBUNIT, MITOCHONDRIAL"/>
    <property type="match status" value="1"/>
</dbReference>
<feature type="region of interest" description="Disordered" evidence="13">
    <location>
        <begin position="1"/>
        <end position="50"/>
    </location>
</feature>
<keyword evidence="8 12" id="KW-0496">Mitochondrion</keyword>
<evidence type="ECO:0000256" key="9">
    <source>
        <dbReference type="ARBA" id="ARBA00023136"/>
    </source>
</evidence>
<dbReference type="GO" id="GO:0006121">
    <property type="term" value="P:mitochondrial electron transport, succinate to ubiquinone"/>
    <property type="evidence" value="ECO:0007669"/>
    <property type="project" value="TreeGrafter"/>
</dbReference>
<name>A0A8H7UN18_9FUNG</name>